<feature type="domain" description="HPr" evidence="6">
    <location>
        <begin position="5"/>
        <end position="94"/>
    </location>
</feature>
<dbReference type="RefSeq" id="WP_266280912.1">
    <property type="nucleotide sequence ID" value="NZ_JAPKNF010000001.1"/>
</dbReference>
<dbReference type="PRINTS" id="PR00107">
    <property type="entry name" value="PHOSPHOCPHPR"/>
</dbReference>
<comment type="function">
    <text evidence="1">General (non sugar-specific) component of the phosphoenolpyruvate-dependent sugar phosphotransferase system (sugar PTS). This major carbohydrate active-transport system catalyzes the phosphorylation of incoming sugar substrates concomitantly with their translocation across the cell membrane. The phosphoryl group from phosphoenolpyruvate (PEP) is transferred to the phosphoryl carrier protein HPr by enzyme I. Phospho-HPr then transfers it to the PTS EIIA domain.</text>
</comment>
<dbReference type="NCBIfam" id="TIGR01003">
    <property type="entry name" value="PTS_HPr_family"/>
    <property type="match status" value="1"/>
</dbReference>
<dbReference type="Gene3D" id="3.30.1340.10">
    <property type="entry name" value="HPr-like"/>
    <property type="match status" value="1"/>
</dbReference>
<dbReference type="SUPFAM" id="SSF55594">
    <property type="entry name" value="HPr-like"/>
    <property type="match status" value="1"/>
</dbReference>
<organism evidence="7 8">
    <name type="scientific">Kaistia geumhonensis</name>
    <dbReference type="NCBI Taxonomy" id="410839"/>
    <lineage>
        <taxon>Bacteria</taxon>
        <taxon>Pseudomonadati</taxon>
        <taxon>Pseudomonadota</taxon>
        <taxon>Alphaproteobacteria</taxon>
        <taxon>Hyphomicrobiales</taxon>
        <taxon>Kaistiaceae</taxon>
        <taxon>Kaistia</taxon>
    </lineage>
</organism>
<dbReference type="CDD" id="cd00367">
    <property type="entry name" value="PTS-HPr_like"/>
    <property type="match status" value="1"/>
</dbReference>
<dbReference type="InterPro" id="IPR000032">
    <property type="entry name" value="HPr-like"/>
</dbReference>
<dbReference type="Pfam" id="PF00381">
    <property type="entry name" value="PTS-HPr"/>
    <property type="match status" value="1"/>
</dbReference>
<dbReference type="InterPro" id="IPR035895">
    <property type="entry name" value="HPr-like_sf"/>
</dbReference>
<dbReference type="PANTHER" id="PTHR33705:SF1">
    <property type="entry name" value="PHOSPHOCARRIER PROTEIN HPR"/>
    <property type="match status" value="1"/>
</dbReference>
<reference evidence="7 8" key="1">
    <citation type="submission" date="2023-07" db="EMBL/GenBank/DDBJ databases">
        <title>Genomic Encyclopedia of Type Strains, Phase IV (KMG-IV): sequencing the most valuable type-strain genomes for metagenomic binning, comparative biology and taxonomic classification.</title>
        <authorList>
            <person name="Goeker M."/>
        </authorList>
    </citation>
    <scope>NUCLEOTIDE SEQUENCE [LARGE SCALE GENOMIC DNA]</scope>
    <source>
        <strain evidence="7 8">B1-1</strain>
    </source>
</reference>
<keyword evidence="4" id="KW-0762">Sugar transport</keyword>
<gene>
    <name evidence="7" type="ORF">QO015_001129</name>
</gene>
<keyword evidence="3" id="KW-0813">Transport</keyword>
<dbReference type="EMBL" id="JAUSWJ010000001">
    <property type="protein sequence ID" value="MDQ0515516.1"/>
    <property type="molecule type" value="Genomic_DNA"/>
</dbReference>
<comment type="caution">
    <text evidence="7">The sequence shown here is derived from an EMBL/GenBank/DDBJ whole genome shotgun (WGS) entry which is preliminary data.</text>
</comment>
<evidence type="ECO:0000313" key="8">
    <source>
        <dbReference type="Proteomes" id="UP001223743"/>
    </source>
</evidence>
<protein>
    <recommendedName>
        <fullName evidence="2">Phosphocarrier protein HPr</fullName>
    </recommendedName>
    <alternativeName>
        <fullName evidence="5">Histidine-containing protein</fullName>
    </alternativeName>
</protein>
<evidence type="ECO:0000256" key="2">
    <source>
        <dbReference type="ARBA" id="ARBA00020422"/>
    </source>
</evidence>
<dbReference type="PROSITE" id="PS00369">
    <property type="entry name" value="PTS_HPR_HIS"/>
    <property type="match status" value="1"/>
</dbReference>
<evidence type="ECO:0000256" key="1">
    <source>
        <dbReference type="ARBA" id="ARBA00003681"/>
    </source>
</evidence>
<evidence type="ECO:0000259" key="6">
    <source>
        <dbReference type="PROSITE" id="PS51350"/>
    </source>
</evidence>
<dbReference type="Proteomes" id="UP001223743">
    <property type="component" value="Unassembled WGS sequence"/>
</dbReference>
<dbReference type="PANTHER" id="PTHR33705">
    <property type="entry name" value="PHOSPHOCARRIER PROTEIN HPR"/>
    <property type="match status" value="1"/>
</dbReference>
<accession>A0ABU0M3G6</accession>
<keyword evidence="8" id="KW-1185">Reference proteome</keyword>
<dbReference type="InterPro" id="IPR001020">
    <property type="entry name" value="PTS_HPr_His_P_site"/>
</dbReference>
<evidence type="ECO:0000256" key="3">
    <source>
        <dbReference type="ARBA" id="ARBA00022448"/>
    </source>
</evidence>
<evidence type="ECO:0000256" key="4">
    <source>
        <dbReference type="ARBA" id="ARBA00022597"/>
    </source>
</evidence>
<proteinExistence type="predicted"/>
<sequence>MAEQESTASVLLTHEVGLHARPSVKLTKLAKTYSSDIALATAEGGPWIDAKSIVRVMAAKAPQGTVLHFRASGPDADAALAALVSLVKRDFDEAGVHVSERSHAGD</sequence>
<name>A0ABU0M3G6_9HYPH</name>
<dbReference type="InterPro" id="IPR050399">
    <property type="entry name" value="HPr"/>
</dbReference>
<dbReference type="PROSITE" id="PS51350">
    <property type="entry name" value="PTS_HPR_DOM"/>
    <property type="match status" value="1"/>
</dbReference>
<evidence type="ECO:0000313" key="7">
    <source>
        <dbReference type="EMBL" id="MDQ0515516.1"/>
    </source>
</evidence>
<evidence type="ECO:0000256" key="5">
    <source>
        <dbReference type="ARBA" id="ARBA00033055"/>
    </source>
</evidence>